<comment type="caution">
    <text evidence="1">The sequence shown here is derived from an EMBL/GenBank/DDBJ whole genome shotgun (WGS) entry which is preliminary data.</text>
</comment>
<proteinExistence type="predicted"/>
<evidence type="ECO:0000313" key="1">
    <source>
        <dbReference type="EMBL" id="MBD0381599.1"/>
    </source>
</evidence>
<keyword evidence="2" id="KW-1185">Reference proteome</keyword>
<evidence type="ECO:0000313" key="2">
    <source>
        <dbReference type="Proteomes" id="UP000650466"/>
    </source>
</evidence>
<organism evidence="1 2">
    <name type="scientific">Paenibacillus sedimenti</name>
    <dbReference type="NCBI Taxonomy" id="2770274"/>
    <lineage>
        <taxon>Bacteria</taxon>
        <taxon>Bacillati</taxon>
        <taxon>Bacillota</taxon>
        <taxon>Bacilli</taxon>
        <taxon>Bacillales</taxon>
        <taxon>Paenibacillaceae</taxon>
        <taxon>Paenibacillus</taxon>
    </lineage>
</organism>
<accession>A0A926KT00</accession>
<dbReference type="EMBL" id="JACVVD010000005">
    <property type="protein sequence ID" value="MBD0381599.1"/>
    <property type="molecule type" value="Genomic_DNA"/>
</dbReference>
<dbReference type="RefSeq" id="WP_188175410.1">
    <property type="nucleotide sequence ID" value="NZ_JACVVD010000005.1"/>
</dbReference>
<reference evidence="1" key="1">
    <citation type="submission" date="2020-09" db="EMBL/GenBank/DDBJ databases">
        <title>Draft Genome Sequence of Paenibacillus sp. WST5.</title>
        <authorList>
            <person name="Bao Z."/>
        </authorList>
    </citation>
    <scope>NUCLEOTIDE SEQUENCE</scope>
    <source>
        <strain evidence="1">WST5</strain>
    </source>
</reference>
<dbReference type="AlphaFoldDB" id="A0A926KT00"/>
<dbReference type="Proteomes" id="UP000650466">
    <property type="component" value="Unassembled WGS sequence"/>
</dbReference>
<sequence length="66" mass="7317">MSFADLLAGFIGSTVEVFLTNQLFIGTLESVESCIFTIRTNNTYYYGPSVTVTIVADEVQYVRVIV</sequence>
<gene>
    <name evidence="1" type="ORF">ICC18_15865</name>
</gene>
<protein>
    <submittedName>
        <fullName evidence="1">Uncharacterized protein</fullName>
    </submittedName>
</protein>
<name>A0A926KT00_9BACL</name>